<dbReference type="PRINTS" id="PR00326">
    <property type="entry name" value="GTP1OBG"/>
</dbReference>
<dbReference type="InterPro" id="IPR050860">
    <property type="entry name" value="FeoB_GTPase"/>
</dbReference>
<dbReference type="AlphaFoldDB" id="A0A101HKQ5"/>
<dbReference type="Proteomes" id="UP000054092">
    <property type="component" value="Unassembled WGS sequence"/>
</dbReference>
<comment type="caution">
    <text evidence="2">The sequence shown here is derived from an EMBL/GenBank/DDBJ whole genome shotgun (WGS) entry which is preliminary data.</text>
</comment>
<dbReference type="PROSITE" id="PS51711">
    <property type="entry name" value="G_FEOB"/>
    <property type="match status" value="1"/>
</dbReference>
<accession>A0A101HKQ5</accession>
<dbReference type="GO" id="GO:0005886">
    <property type="term" value="C:plasma membrane"/>
    <property type="evidence" value="ECO:0007669"/>
    <property type="project" value="TreeGrafter"/>
</dbReference>
<dbReference type="PANTHER" id="PTHR43185:SF1">
    <property type="entry name" value="FE(2+) TRANSPORTER FEOB"/>
    <property type="match status" value="1"/>
</dbReference>
<dbReference type="Gene3D" id="3.40.50.300">
    <property type="entry name" value="P-loop containing nucleotide triphosphate hydrolases"/>
    <property type="match status" value="1"/>
</dbReference>
<dbReference type="EMBL" id="LGGP01000361">
    <property type="protein sequence ID" value="KUK78589.1"/>
    <property type="molecule type" value="Genomic_DNA"/>
</dbReference>
<dbReference type="InterPro" id="IPR030389">
    <property type="entry name" value="G_FEOB_dom"/>
</dbReference>
<evidence type="ECO:0000313" key="3">
    <source>
        <dbReference type="Proteomes" id="UP000054092"/>
    </source>
</evidence>
<organism evidence="2 3">
    <name type="scientific">Mesotoga prima</name>
    <dbReference type="NCBI Taxonomy" id="1184387"/>
    <lineage>
        <taxon>Bacteria</taxon>
        <taxon>Thermotogati</taxon>
        <taxon>Thermotogota</taxon>
        <taxon>Thermotogae</taxon>
        <taxon>Kosmotogales</taxon>
        <taxon>Kosmotogaceae</taxon>
        <taxon>Mesotoga</taxon>
    </lineage>
</organism>
<dbReference type="SUPFAM" id="SSF52540">
    <property type="entry name" value="P-loop containing nucleoside triphosphate hydrolases"/>
    <property type="match status" value="1"/>
</dbReference>
<evidence type="ECO:0000259" key="1">
    <source>
        <dbReference type="PROSITE" id="PS51711"/>
    </source>
</evidence>
<dbReference type="GO" id="GO:0015093">
    <property type="term" value="F:ferrous iron transmembrane transporter activity"/>
    <property type="evidence" value="ECO:0007669"/>
    <property type="project" value="TreeGrafter"/>
</dbReference>
<sequence>MKNQPDRIDSKEITVALLGNPNVGKTSIFNSLTGSRQVVANWPGVTVEKRAGVMKHHNHTVDVVDLPGTYTLGATSLDEKIAR</sequence>
<reference evidence="3" key="1">
    <citation type="journal article" date="2015" name="MBio">
        <title>Genome-Resolved Metagenomic Analysis Reveals Roles for Candidate Phyla and Other Microbial Community Members in Biogeochemical Transformations in Oil Reservoirs.</title>
        <authorList>
            <person name="Hu P."/>
            <person name="Tom L."/>
            <person name="Singh A."/>
            <person name="Thomas B.C."/>
            <person name="Baker B.J."/>
            <person name="Piceno Y.M."/>
            <person name="Andersen G.L."/>
            <person name="Banfield J.F."/>
        </authorList>
    </citation>
    <scope>NUCLEOTIDE SEQUENCE [LARGE SCALE GENOMIC DNA]</scope>
</reference>
<name>A0A101HKQ5_9BACT</name>
<proteinExistence type="predicted"/>
<dbReference type="Pfam" id="PF02421">
    <property type="entry name" value="FeoB_N"/>
    <property type="match status" value="1"/>
</dbReference>
<evidence type="ECO:0000313" key="2">
    <source>
        <dbReference type="EMBL" id="KUK78589.1"/>
    </source>
</evidence>
<dbReference type="PANTHER" id="PTHR43185">
    <property type="entry name" value="FERROUS IRON TRANSPORT PROTEIN B"/>
    <property type="match status" value="1"/>
</dbReference>
<gene>
    <name evidence="2" type="ORF">XD94_1680</name>
</gene>
<dbReference type="InterPro" id="IPR006073">
    <property type="entry name" value="GTP-bd"/>
</dbReference>
<protein>
    <submittedName>
        <fullName evidence="2">Fe2+ transport system protein B</fullName>
    </submittedName>
</protein>
<dbReference type="GO" id="GO:0005525">
    <property type="term" value="F:GTP binding"/>
    <property type="evidence" value="ECO:0007669"/>
    <property type="project" value="InterPro"/>
</dbReference>
<feature type="non-terminal residue" evidence="2">
    <location>
        <position position="83"/>
    </location>
</feature>
<feature type="domain" description="FeoB-type G" evidence="1">
    <location>
        <begin position="12"/>
        <end position="83"/>
    </location>
</feature>
<dbReference type="InterPro" id="IPR027417">
    <property type="entry name" value="P-loop_NTPase"/>
</dbReference>